<reference evidence="4 5" key="1">
    <citation type="submission" date="2017-02" db="EMBL/GenBank/DDBJ databases">
        <authorList>
            <person name="Peterson S.W."/>
        </authorList>
    </citation>
    <scope>NUCLEOTIDE SEQUENCE [LARGE SCALE GENOMIC DNA]</scope>
    <source>
        <strain evidence="4 5">DSM 18108</strain>
    </source>
</reference>
<organism evidence="4 5">
    <name type="scientific">Chitinophaga ginsengisegetis</name>
    <dbReference type="NCBI Taxonomy" id="393003"/>
    <lineage>
        <taxon>Bacteria</taxon>
        <taxon>Pseudomonadati</taxon>
        <taxon>Bacteroidota</taxon>
        <taxon>Chitinophagia</taxon>
        <taxon>Chitinophagales</taxon>
        <taxon>Chitinophagaceae</taxon>
        <taxon>Chitinophaga</taxon>
    </lineage>
</organism>
<dbReference type="InterPro" id="IPR012373">
    <property type="entry name" value="Ferrdict_sens_TM"/>
</dbReference>
<dbReference type="Gene3D" id="2.60.120.1440">
    <property type="match status" value="1"/>
</dbReference>
<feature type="domain" description="Protein FecR C-terminal" evidence="3">
    <location>
        <begin position="331"/>
        <end position="399"/>
    </location>
</feature>
<dbReference type="AlphaFoldDB" id="A0A1T5N5W5"/>
<dbReference type="GO" id="GO:0016989">
    <property type="term" value="F:sigma factor antagonist activity"/>
    <property type="evidence" value="ECO:0007669"/>
    <property type="project" value="TreeGrafter"/>
</dbReference>
<dbReference type="Gene3D" id="3.55.50.30">
    <property type="match status" value="1"/>
</dbReference>
<dbReference type="Pfam" id="PF16344">
    <property type="entry name" value="FecR_C"/>
    <property type="match status" value="1"/>
</dbReference>
<keyword evidence="5" id="KW-1185">Reference proteome</keyword>
<evidence type="ECO:0000313" key="4">
    <source>
        <dbReference type="EMBL" id="SKC95633.1"/>
    </source>
</evidence>
<keyword evidence="1" id="KW-0812">Transmembrane</keyword>
<dbReference type="InterPro" id="IPR006860">
    <property type="entry name" value="FecR"/>
</dbReference>
<sequence length="401" mass="44499">MQPAIQVDRAILRILYKKCAGQELTTEDERRLEDWLAASSWNREAMTEIMDDGWFTDNMAIWEQVSADPLWERVQQKIADQPPVVKFNRNNYRKWMYAAAASLLLIGSASLLLWRNSHQRITDQMAISDVAPGGNTARLTLADGSTILLDSVAIGKLTQQGNVKVIKSAGGQIRYENGSSEGAGQASLNTLTTPKGGQYQLSLPDGTKVWLNAASSITYPTSFAQGARMVTVTGEAYFQVAKDAGRPFKVKAANTEVEVLGTHFNISAYDNEPAVATTLEEGAVKVHLISTGQTQRLTPGQQALLLKGQSQIRLVKNADMEETFAWIHGNIAFHDADVATIMRALERWYNITVDIRGSLQDQTFYFSVNRNAPLSEVLHFLEVYKINYSLDAKNRRLTITP</sequence>
<feature type="domain" description="FecR protein" evidence="2">
    <location>
        <begin position="190"/>
        <end position="285"/>
    </location>
</feature>
<protein>
    <submittedName>
        <fullName evidence="4">FecR family protein</fullName>
    </submittedName>
</protein>
<gene>
    <name evidence="4" type="ORF">SAMN05660461_0464</name>
</gene>
<dbReference type="STRING" id="393003.SAMN05660461_0464"/>
<evidence type="ECO:0000313" key="5">
    <source>
        <dbReference type="Proteomes" id="UP000190166"/>
    </source>
</evidence>
<keyword evidence="1" id="KW-1133">Transmembrane helix</keyword>
<feature type="transmembrane region" description="Helical" evidence="1">
    <location>
        <begin position="95"/>
        <end position="114"/>
    </location>
</feature>
<keyword evidence="1" id="KW-0472">Membrane</keyword>
<proteinExistence type="predicted"/>
<dbReference type="EMBL" id="FUZZ01000001">
    <property type="protein sequence ID" value="SKC95633.1"/>
    <property type="molecule type" value="Genomic_DNA"/>
</dbReference>
<dbReference type="PANTHER" id="PTHR30273">
    <property type="entry name" value="PERIPLASMIC SIGNAL SENSOR AND SIGMA FACTOR ACTIVATOR FECR-RELATED"/>
    <property type="match status" value="1"/>
</dbReference>
<dbReference type="InterPro" id="IPR032508">
    <property type="entry name" value="FecR_C"/>
</dbReference>
<evidence type="ECO:0000259" key="2">
    <source>
        <dbReference type="Pfam" id="PF04773"/>
    </source>
</evidence>
<dbReference type="PANTHER" id="PTHR30273:SF2">
    <property type="entry name" value="PROTEIN FECR"/>
    <property type="match status" value="1"/>
</dbReference>
<accession>A0A1T5N5W5</accession>
<dbReference type="Pfam" id="PF04773">
    <property type="entry name" value="FecR"/>
    <property type="match status" value="1"/>
</dbReference>
<dbReference type="RefSeq" id="WP_079467797.1">
    <property type="nucleotide sequence ID" value="NZ_FUZZ01000001.1"/>
</dbReference>
<dbReference type="FunFam" id="2.60.120.1440:FF:000001">
    <property type="entry name" value="Putative anti-sigma factor"/>
    <property type="match status" value="1"/>
</dbReference>
<dbReference type="Proteomes" id="UP000190166">
    <property type="component" value="Unassembled WGS sequence"/>
</dbReference>
<evidence type="ECO:0000256" key="1">
    <source>
        <dbReference type="SAM" id="Phobius"/>
    </source>
</evidence>
<name>A0A1T5N5W5_9BACT</name>
<evidence type="ECO:0000259" key="3">
    <source>
        <dbReference type="Pfam" id="PF16344"/>
    </source>
</evidence>